<dbReference type="OrthoDB" id="4225980at2759"/>
<reference evidence="3" key="1">
    <citation type="journal article" date="2015" name="PLoS Genet.">
        <title>The dynamic genome and transcriptome of the human fungal pathogen Blastomyces and close relative Emmonsia.</title>
        <authorList>
            <person name="Munoz J.F."/>
            <person name="Gauthier G.M."/>
            <person name="Desjardins C.A."/>
            <person name="Gallo J.E."/>
            <person name="Holder J."/>
            <person name="Sullivan T.D."/>
            <person name="Marty A.J."/>
            <person name="Carmen J.C."/>
            <person name="Chen Z."/>
            <person name="Ding L."/>
            <person name="Gujja S."/>
            <person name="Magrini V."/>
            <person name="Misas E."/>
            <person name="Mitreva M."/>
            <person name="Priest M."/>
            <person name="Saif S."/>
            <person name="Whiston E.A."/>
            <person name="Young S."/>
            <person name="Zeng Q."/>
            <person name="Goldman W.E."/>
            <person name="Mardis E.R."/>
            <person name="Taylor J.W."/>
            <person name="McEwen J.G."/>
            <person name="Clay O.K."/>
            <person name="Klein B.S."/>
            <person name="Cuomo C.A."/>
        </authorList>
    </citation>
    <scope>NUCLEOTIDE SEQUENCE [LARGE SCALE GENOMIC DNA]</scope>
    <source>
        <strain evidence="3">SLH14081</strain>
    </source>
</reference>
<accession>A0A179UT13</accession>
<feature type="compositionally biased region" description="Basic and acidic residues" evidence="1">
    <location>
        <begin position="27"/>
        <end position="41"/>
    </location>
</feature>
<evidence type="ECO:0000313" key="2">
    <source>
        <dbReference type="EMBL" id="OAT11174.1"/>
    </source>
</evidence>
<name>A0A179UT13_BLAGS</name>
<dbReference type="RefSeq" id="XP_002622946.1">
    <property type="nucleotide sequence ID" value="XM_002622900.2"/>
</dbReference>
<dbReference type="STRING" id="559298.A0A179UT13"/>
<organism evidence="2 3">
    <name type="scientific">Blastomyces gilchristii (strain SLH14081)</name>
    <name type="common">Blastomyces dermatitidis</name>
    <dbReference type="NCBI Taxonomy" id="559298"/>
    <lineage>
        <taxon>Eukaryota</taxon>
        <taxon>Fungi</taxon>
        <taxon>Dikarya</taxon>
        <taxon>Ascomycota</taxon>
        <taxon>Pezizomycotina</taxon>
        <taxon>Eurotiomycetes</taxon>
        <taxon>Eurotiomycetidae</taxon>
        <taxon>Onygenales</taxon>
        <taxon>Ajellomycetaceae</taxon>
        <taxon>Blastomyces</taxon>
    </lineage>
</organism>
<dbReference type="EMBL" id="GG657462">
    <property type="protein sequence ID" value="OAT11174.1"/>
    <property type="molecule type" value="Genomic_DNA"/>
</dbReference>
<keyword evidence="3" id="KW-1185">Reference proteome</keyword>
<feature type="region of interest" description="Disordered" evidence="1">
    <location>
        <begin position="260"/>
        <end position="308"/>
    </location>
</feature>
<gene>
    <name evidence="2" type="ORF">BDBG_06126</name>
</gene>
<protein>
    <submittedName>
        <fullName evidence="2">Uncharacterized protein</fullName>
    </submittedName>
</protein>
<proteinExistence type="predicted"/>
<dbReference type="KEGG" id="bgh:BDBG_06126"/>
<evidence type="ECO:0000313" key="3">
    <source>
        <dbReference type="Proteomes" id="UP000002038"/>
    </source>
</evidence>
<dbReference type="AlphaFoldDB" id="A0A179UT13"/>
<feature type="region of interest" description="Disordered" evidence="1">
    <location>
        <begin position="1"/>
        <end position="103"/>
    </location>
</feature>
<dbReference type="Proteomes" id="UP000002038">
    <property type="component" value="Unassembled WGS sequence"/>
</dbReference>
<feature type="compositionally biased region" description="Polar residues" evidence="1">
    <location>
        <begin position="10"/>
        <end position="23"/>
    </location>
</feature>
<evidence type="ECO:0000256" key="1">
    <source>
        <dbReference type="SAM" id="MobiDB-lite"/>
    </source>
</evidence>
<dbReference type="GeneID" id="8503002"/>
<sequence>MPRAKRAKKSTSSPKPRLQSQPKAVQGKKEEKNQETEETKSQQHKNITPPTSPPRDTSEPFEPPSLLDEEEVPGQSDIDASTKPTTAGAAVPPSRRGGGTGGYNALKSFRGQVYTGMAVGGSHTWEYQPGIWHETKEEPDLWKIDYRATKRRSGRRPAPQGSGAAVGTEYHWFIVAHQYVKKTDANTYETHMTGSKYKLAHRGAEAKSWSVPSVKDQREREVELLEDAGRRVRGLPPVLAGEKVRVEKRENGQQRLDVLFGAGKGGAGEKRAGLEQGQASEGLKRKREDDDDADGADEVVVSEVSEEG</sequence>
<feature type="compositionally biased region" description="Low complexity" evidence="1">
    <location>
        <begin position="298"/>
        <end position="308"/>
    </location>
</feature>
<dbReference type="VEuPathDB" id="FungiDB:BDBG_06126"/>